<comment type="caution">
    <text evidence="2">The sequence shown here is derived from an EMBL/GenBank/DDBJ whole genome shotgun (WGS) entry which is preliminary data.</text>
</comment>
<reference evidence="2 3" key="1">
    <citation type="submission" date="2024-01" db="EMBL/GenBank/DDBJ databases">
        <title>The complete chloroplast genome sequence of Lithospermum erythrorhizon: insights into the phylogenetic relationship among Boraginaceae species and the maternal lineages of purple gromwells.</title>
        <authorList>
            <person name="Okada T."/>
            <person name="Watanabe K."/>
        </authorList>
    </citation>
    <scope>NUCLEOTIDE SEQUENCE [LARGE SCALE GENOMIC DNA]</scope>
</reference>
<evidence type="ECO:0000313" key="2">
    <source>
        <dbReference type="EMBL" id="GAA0185388.1"/>
    </source>
</evidence>
<accession>A0AAV3RUJ2</accession>
<dbReference type="AlphaFoldDB" id="A0AAV3RUJ2"/>
<feature type="compositionally biased region" description="Basic and acidic residues" evidence="1">
    <location>
        <begin position="78"/>
        <end position="95"/>
    </location>
</feature>
<feature type="region of interest" description="Disordered" evidence="1">
    <location>
        <begin position="56"/>
        <end position="95"/>
    </location>
</feature>
<sequence>MVTMGKHPQQVTGMIEFTIVDMADGAYNGIIGRPILSQFEAVVSLTHQVEVEVPHTVWDRRDKGESKEGTQVPPSFDQADKSLEVPEEPQERAAA</sequence>
<dbReference type="Proteomes" id="UP001454036">
    <property type="component" value="Unassembled WGS sequence"/>
</dbReference>
<keyword evidence="3" id="KW-1185">Reference proteome</keyword>
<feature type="compositionally biased region" description="Basic and acidic residues" evidence="1">
    <location>
        <begin position="56"/>
        <end position="68"/>
    </location>
</feature>
<evidence type="ECO:0000313" key="3">
    <source>
        <dbReference type="Proteomes" id="UP001454036"/>
    </source>
</evidence>
<protein>
    <submittedName>
        <fullName evidence="2">Uncharacterized protein</fullName>
    </submittedName>
</protein>
<organism evidence="2 3">
    <name type="scientific">Lithospermum erythrorhizon</name>
    <name type="common">Purple gromwell</name>
    <name type="synonym">Lithospermum officinale var. erythrorhizon</name>
    <dbReference type="NCBI Taxonomy" id="34254"/>
    <lineage>
        <taxon>Eukaryota</taxon>
        <taxon>Viridiplantae</taxon>
        <taxon>Streptophyta</taxon>
        <taxon>Embryophyta</taxon>
        <taxon>Tracheophyta</taxon>
        <taxon>Spermatophyta</taxon>
        <taxon>Magnoliopsida</taxon>
        <taxon>eudicotyledons</taxon>
        <taxon>Gunneridae</taxon>
        <taxon>Pentapetalae</taxon>
        <taxon>asterids</taxon>
        <taxon>lamiids</taxon>
        <taxon>Boraginales</taxon>
        <taxon>Boraginaceae</taxon>
        <taxon>Boraginoideae</taxon>
        <taxon>Lithospermeae</taxon>
        <taxon>Lithospermum</taxon>
    </lineage>
</organism>
<gene>
    <name evidence="2" type="ORF">LIER_32676</name>
</gene>
<name>A0AAV3RUJ2_LITER</name>
<dbReference type="EMBL" id="BAABME010012672">
    <property type="protein sequence ID" value="GAA0185388.1"/>
    <property type="molecule type" value="Genomic_DNA"/>
</dbReference>
<proteinExistence type="predicted"/>
<evidence type="ECO:0000256" key="1">
    <source>
        <dbReference type="SAM" id="MobiDB-lite"/>
    </source>
</evidence>